<accession>T1KWZ4</accession>
<sequence>MNQENSNSDKIRHSDEDYHDITIDWSNESFDYRKQLFHQLSAYTGIPIKQQSDVHVVHVNPHRNADMLNAEHDETGFFNARYAWQYDTKELAMSAFHDGDCFLLETRMHVDDIVPGISCSYQLVHRDVANESGCNLQYCHYLGRRSFTSKISEIIKADQSQPILDPMVNGQTEEERKRIRLALYDDHLREIISNADAHSVPQDCEIKYQAKITIKIRHSDEYYHEITIDWSNESFDYRKQLFHQLSAYTGIPIKQQMSLFVRNEQPRLGVELVNTECADWNTRLVTKEHAMSVFQDGDCFLLETLMYKNGAPNISCVYRLVHRDVATEFGCNLDYCHYLCRRSFSRRISEIIKAYQSQHILDPMAHGQTEEERQRSKEAVYDDHYREIMSIVHAHPAPYNCIIRDLAFSISKQDVEVKFQIYIASRRDPNKYEALKWLEYNKY</sequence>
<dbReference type="AlphaFoldDB" id="T1KWZ4"/>
<protein>
    <submittedName>
        <fullName evidence="1">Uncharacterized protein</fullName>
    </submittedName>
</protein>
<name>T1KWZ4_TETUR</name>
<reference evidence="1" key="2">
    <citation type="submission" date="2015-06" db="UniProtKB">
        <authorList>
            <consortium name="EnsemblMetazoa"/>
        </authorList>
    </citation>
    <scope>IDENTIFICATION</scope>
</reference>
<keyword evidence="2" id="KW-1185">Reference proteome</keyword>
<reference evidence="2" key="1">
    <citation type="submission" date="2011-08" db="EMBL/GenBank/DDBJ databases">
        <authorList>
            <person name="Rombauts S."/>
        </authorList>
    </citation>
    <scope>NUCLEOTIDE SEQUENCE</scope>
    <source>
        <strain evidence="2">London</strain>
    </source>
</reference>
<dbReference type="Proteomes" id="UP000015104">
    <property type="component" value="Unassembled WGS sequence"/>
</dbReference>
<evidence type="ECO:0000313" key="2">
    <source>
        <dbReference type="Proteomes" id="UP000015104"/>
    </source>
</evidence>
<evidence type="ECO:0000313" key="1">
    <source>
        <dbReference type="EnsemblMetazoa" id="tetur25g00560.1"/>
    </source>
</evidence>
<dbReference type="EMBL" id="CAEY01000675">
    <property type="status" value="NOT_ANNOTATED_CDS"/>
    <property type="molecule type" value="Genomic_DNA"/>
</dbReference>
<dbReference type="HOGENOM" id="CLU_618695_0_0_1"/>
<organism evidence="1 2">
    <name type="scientific">Tetranychus urticae</name>
    <name type="common">Two-spotted spider mite</name>
    <dbReference type="NCBI Taxonomy" id="32264"/>
    <lineage>
        <taxon>Eukaryota</taxon>
        <taxon>Metazoa</taxon>
        <taxon>Ecdysozoa</taxon>
        <taxon>Arthropoda</taxon>
        <taxon>Chelicerata</taxon>
        <taxon>Arachnida</taxon>
        <taxon>Acari</taxon>
        <taxon>Acariformes</taxon>
        <taxon>Trombidiformes</taxon>
        <taxon>Prostigmata</taxon>
        <taxon>Eleutherengona</taxon>
        <taxon>Raphignathae</taxon>
        <taxon>Tetranychoidea</taxon>
        <taxon>Tetranychidae</taxon>
        <taxon>Tetranychus</taxon>
    </lineage>
</organism>
<proteinExistence type="predicted"/>
<dbReference type="EnsemblMetazoa" id="tetur25g00560.1">
    <property type="protein sequence ID" value="tetur25g00560.1"/>
    <property type="gene ID" value="tetur25g00560"/>
</dbReference>